<dbReference type="InterPro" id="IPR025736">
    <property type="entry name" value="PucR_C-HTH_dom"/>
</dbReference>
<evidence type="ECO:0000259" key="2">
    <source>
        <dbReference type="Pfam" id="PF13556"/>
    </source>
</evidence>
<protein>
    <submittedName>
        <fullName evidence="4">Unannotated protein</fullName>
    </submittedName>
</protein>
<evidence type="ECO:0000259" key="3">
    <source>
        <dbReference type="Pfam" id="PF17853"/>
    </source>
</evidence>
<feature type="domain" description="PucR C-terminal helix-turn-helix" evidence="2">
    <location>
        <begin position="128"/>
        <end position="186"/>
    </location>
</feature>
<dbReference type="Pfam" id="PF13556">
    <property type="entry name" value="HTH_30"/>
    <property type="match status" value="1"/>
</dbReference>
<organism evidence="4">
    <name type="scientific">freshwater metagenome</name>
    <dbReference type="NCBI Taxonomy" id="449393"/>
    <lineage>
        <taxon>unclassified sequences</taxon>
        <taxon>metagenomes</taxon>
        <taxon>ecological metagenomes</taxon>
    </lineage>
</organism>
<gene>
    <name evidence="4" type="ORF">UFOPK3492_01459</name>
</gene>
<dbReference type="Gene3D" id="1.10.10.2840">
    <property type="entry name" value="PucR C-terminal helix-turn-helix domain"/>
    <property type="match status" value="1"/>
</dbReference>
<dbReference type="PANTHER" id="PTHR33744">
    <property type="entry name" value="CARBOHYDRATE DIACID REGULATOR"/>
    <property type="match status" value="1"/>
</dbReference>
<dbReference type="InterPro" id="IPR041522">
    <property type="entry name" value="CdaR_GGDEF"/>
</dbReference>
<sequence length="192" mass="21103">MKGPIIERPDGWSGWFVEKDEPQSKSYAIIVENLSSALSRLIPTSPGIRLHMGVGRPYQGVLGLRTSLAEAKEACTIAQAGGQATAVQHIDEMGVRRILLGWYASDNFAEFAQTLLANALEADHDGELILTLESYLDNQSSPTETAARLGIHRNTVLNRIEKIRALLTVNLDDPDERLAVQLACRVVKLKRS</sequence>
<proteinExistence type="inferred from homology"/>
<dbReference type="InterPro" id="IPR042070">
    <property type="entry name" value="PucR_C-HTH_sf"/>
</dbReference>
<dbReference type="InterPro" id="IPR051448">
    <property type="entry name" value="CdaR-like_regulators"/>
</dbReference>
<reference evidence="4" key="1">
    <citation type="submission" date="2020-05" db="EMBL/GenBank/DDBJ databases">
        <authorList>
            <person name="Chiriac C."/>
            <person name="Salcher M."/>
            <person name="Ghai R."/>
            <person name="Kavagutti S V."/>
        </authorList>
    </citation>
    <scope>NUCLEOTIDE SEQUENCE</scope>
</reference>
<evidence type="ECO:0000313" key="4">
    <source>
        <dbReference type="EMBL" id="CAB4910195.1"/>
    </source>
</evidence>
<evidence type="ECO:0000256" key="1">
    <source>
        <dbReference type="ARBA" id="ARBA00006754"/>
    </source>
</evidence>
<name>A0A6J7H0K5_9ZZZZ</name>
<dbReference type="PANTHER" id="PTHR33744:SF1">
    <property type="entry name" value="DNA-BINDING TRANSCRIPTIONAL ACTIVATOR ADER"/>
    <property type="match status" value="1"/>
</dbReference>
<dbReference type="EMBL" id="CAFBMD010000187">
    <property type="protein sequence ID" value="CAB4910195.1"/>
    <property type="molecule type" value="Genomic_DNA"/>
</dbReference>
<dbReference type="AlphaFoldDB" id="A0A6J7H0K5"/>
<feature type="domain" description="CdaR GGDEF-like" evidence="3">
    <location>
        <begin position="15"/>
        <end position="76"/>
    </location>
</feature>
<accession>A0A6J7H0K5</accession>
<dbReference type="Pfam" id="PF17853">
    <property type="entry name" value="GGDEF_2"/>
    <property type="match status" value="1"/>
</dbReference>
<comment type="similarity">
    <text evidence="1">Belongs to the CdaR family.</text>
</comment>